<dbReference type="Pfam" id="PF05973">
    <property type="entry name" value="Gp49"/>
    <property type="match status" value="1"/>
</dbReference>
<dbReference type="Proteomes" id="UP000230078">
    <property type="component" value="Unassembled WGS sequence"/>
</dbReference>
<sequence>MNKNNFRILFGEDLEKFIFGLKKETIAKILRTIDLLENFGNKLSMPHSKKVIGNLFELRVRGQIEVRIFYVFYKETIVLLHGFVKKTQKIPVKELSIAQKKEKELDNI</sequence>
<comment type="caution">
    <text evidence="1">The sequence shown here is derived from an EMBL/GenBank/DDBJ whole genome shotgun (WGS) entry which is preliminary data.</text>
</comment>
<protein>
    <submittedName>
        <fullName evidence="1">Type II toxin-antitoxin system RelE/ParE family toxin</fullName>
    </submittedName>
</protein>
<evidence type="ECO:0000313" key="2">
    <source>
        <dbReference type="Proteomes" id="UP000230078"/>
    </source>
</evidence>
<accession>A0A2M7V3K9</accession>
<dbReference type="EMBL" id="PFPI01000035">
    <property type="protein sequence ID" value="PIZ93073.1"/>
    <property type="molecule type" value="Genomic_DNA"/>
</dbReference>
<organism evidence="1 2">
    <name type="scientific">Candidatus Magasanikbacteria bacterium CG_4_10_14_0_2_um_filter_41_31</name>
    <dbReference type="NCBI Taxonomy" id="1974639"/>
    <lineage>
        <taxon>Bacteria</taxon>
        <taxon>Candidatus Magasanikiibacteriota</taxon>
    </lineage>
</organism>
<name>A0A2M7V3K9_9BACT</name>
<gene>
    <name evidence="1" type="ORF">COX83_02785</name>
</gene>
<proteinExistence type="predicted"/>
<dbReference type="AlphaFoldDB" id="A0A2M7V3K9"/>
<evidence type="ECO:0000313" key="1">
    <source>
        <dbReference type="EMBL" id="PIZ93073.1"/>
    </source>
</evidence>
<dbReference type="InterPro" id="IPR009241">
    <property type="entry name" value="HigB-like"/>
</dbReference>
<reference evidence="2" key="1">
    <citation type="submission" date="2017-09" db="EMBL/GenBank/DDBJ databases">
        <title>Depth-based differentiation of microbial function through sediment-hosted aquifers and enrichment of novel symbionts in the deep terrestrial subsurface.</title>
        <authorList>
            <person name="Probst A.J."/>
            <person name="Ladd B."/>
            <person name="Jarett J.K."/>
            <person name="Geller-Mcgrath D.E."/>
            <person name="Sieber C.M.K."/>
            <person name="Emerson J.B."/>
            <person name="Anantharaman K."/>
            <person name="Thomas B.C."/>
            <person name="Malmstrom R."/>
            <person name="Stieglmeier M."/>
            <person name="Klingl A."/>
            <person name="Woyke T."/>
            <person name="Ryan C.M."/>
            <person name="Banfield J.F."/>
        </authorList>
    </citation>
    <scope>NUCLEOTIDE SEQUENCE [LARGE SCALE GENOMIC DNA]</scope>
</reference>